<sequence>VPQLIGENENTQRNVEILGRDEGSRTASGFRTKDGYNVLSTVTGLIKLSVNSDTSTRNIGGQAAGQREVDVILPFDADMSGAVAVRIEDTDTVYELLEGQDNRDTTMRVTTTLRARQVMRP</sequence>
<feature type="non-terminal residue" evidence="1">
    <location>
        <position position="1"/>
    </location>
</feature>
<dbReference type="EMBL" id="LR796890">
    <property type="protein sequence ID" value="CAB4172749.1"/>
    <property type="molecule type" value="Genomic_DNA"/>
</dbReference>
<protein>
    <submittedName>
        <fullName evidence="1">Uncharacterized protein</fullName>
    </submittedName>
</protein>
<reference evidence="1" key="1">
    <citation type="submission" date="2020-05" db="EMBL/GenBank/DDBJ databases">
        <authorList>
            <person name="Chiriac C."/>
            <person name="Salcher M."/>
            <person name="Ghai R."/>
            <person name="Kavagutti S V."/>
        </authorList>
    </citation>
    <scope>NUCLEOTIDE SEQUENCE</scope>
</reference>
<accession>A0A6J5PLN4</accession>
<proteinExistence type="predicted"/>
<name>A0A6J5PLN4_9CAUD</name>
<evidence type="ECO:0000313" key="1">
    <source>
        <dbReference type="EMBL" id="CAB4172749.1"/>
    </source>
</evidence>
<organism evidence="1">
    <name type="scientific">uncultured Caudovirales phage</name>
    <dbReference type="NCBI Taxonomy" id="2100421"/>
    <lineage>
        <taxon>Viruses</taxon>
        <taxon>Duplodnaviria</taxon>
        <taxon>Heunggongvirae</taxon>
        <taxon>Uroviricota</taxon>
        <taxon>Caudoviricetes</taxon>
        <taxon>Peduoviridae</taxon>
        <taxon>Maltschvirus</taxon>
        <taxon>Maltschvirus maltsch</taxon>
    </lineage>
</organism>
<gene>
    <name evidence="1" type="ORF">UFOVP944_1</name>
</gene>